<dbReference type="EMBL" id="JBHRSK010000001">
    <property type="protein sequence ID" value="MFC2966606.1"/>
    <property type="molecule type" value="Genomic_DNA"/>
</dbReference>
<name>A0ABV7AC23_9RHOB</name>
<comment type="caution">
    <text evidence="2">The sequence shown here is derived from an EMBL/GenBank/DDBJ whole genome shotgun (WGS) entry which is preliminary data.</text>
</comment>
<accession>A0ABV7AC23</accession>
<dbReference type="Proteomes" id="UP001595443">
    <property type="component" value="Unassembled WGS sequence"/>
</dbReference>
<gene>
    <name evidence="2" type="ORF">ACFOES_00715</name>
</gene>
<proteinExistence type="predicted"/>
<evidence type="ECO:0000256" key="1">
    <source>
        <dbReference type="SAM" id="MobiDB-lite"/>
    </source>
</evidence>
<feature type="region of interest" description="Disordered" evidence="1">
    <location>
        <begin position="47"/>
        <end position="70"/>
    </location>
</feature>
<protein>
    <submittedName>
        <fullName evidence="2">Uncharacterized protein</fullName>
    </submittedName>
</protein>
<evidence type="ECO:0000313" key="2">
    <source>
        <dbReference type="EMBL" id="MFC2966606.1"/>
    </source>
</evidence>
<sequence length="70" mass="8232">MMILARLREKWRRDAAYRKAKDILRYPLHYTPEQVAWAQQIVAEDARKNREKTENGQSKAAGARKPRTGH</sequence>
<organism evidence="2 3">
    <name type="scientific">Acidimangrovimonas pyrenivorans</name>
    <dbReference type="NCBI Taxonomy" id="2030798"/>
    <lineage>
        <taxon>Bacteria</taxon>
        <taxon>Pseudomonadati</taxon>
        <taxon>Pseudomonadota</taxon>
        <taxon>Alphaproteobacteria</taxon>
        <taxon>Rhodobacterales</taxon>
        <taxon>Paracoccaceae</taxon>
        <taxon>Acidimangrovimonas</taxon>
    </lineage>
</organism>
<reference evidence="3" key="1">
    <citation type="journal article" date="2019" name="Int. J. Syst. Evol. Microbiol.">
        <title>The Global Catalogue of Microorganisms (GCM) 10K type strain sequencing project: providing services to taxonomists for standard genome sequencing and annotation.</title>
        <authorList>
            <consortium name="The Broad Institute Genomics Platform"/>
            <consortium name="The Broad Institute Genome Sequencing Center for Infectious Disease"/>
            <person name="Wu L."/>
            <person name="Ma J."/>
        </authorList>
    </citation>
    <scope>NUCLEOTIDE SEQUENCE [LARGE SCALE GENOMIC DNA]</scope>
    <source>
        <strain evidence="3">KCTC 62192</strain>
    </source>
</reference>
<evidence type="ECO:0000313" key="3">
    <source>
        <dbReference type="Proteomes" id="UP001595443"/>
    </source>
</evidence>
<keyword evidence="3" id="KW-1185">Reference proteome</keyword>
<dbReference type="RefSeq" id="WP_377830842.1">
    <property type="nucleotide sequence ID" value="NZ_JBHRSK010000001.1"/>
</dbReference>